<evidence type="ECO:0000313" key="3">
    <source>
        <dbReference type="RefSeq" id="XP_070144524.1"/>
    </source>
</evidence>
<proteinExistence type="predicted"/>
<sequence>MVFLVIFFGAMHGLFLLPVLLSLFGPGSCLTWTGKDDGSDVEVDDSLDERQLEKPFSQSYYMQYPTMDPTAQRVFWEPLIRHTAWTRRTWAWAPLARIPRRAARVDCSAVTSRPPPLRTRQLSGSRPFPLIIWQKPSRGSSAHVSVFIF</sequence>
<reference evidence="2" key="1">
    <citation type="submission" date="2025-05" db="UniProtKB">
        <authorList>
            <consortium name="RefSeq"/>
        </authorList>
    </citation>
    <scope>NUCLEOTIDE SEQUENCE [LARGE SCALE GENOMIC DNA]</scope>
    <source>
        <strain evidence="2">14028-0561.14</strain>
    </source>
</reference>
<keyword evidence="1" id="KW-0732">Signal</keyword>
<gene>
    <name evidence="3" type="primary">LOC121502370</name>
</gene>
<protein>
    <submittedName>
        <fullName evidence="3">Uncharacterized protein</fullName>
    </submittedName>
</protein>
<dbReference type="Proteomes" id="UP001652661">
    <property type="component" value="Chromosome 2L"/>
</dbReference>
<dbReference type="RefSeq" id="XP_070144524.1">
    <property type="nucleotide sequence ID" value="XM_070288423.1"/>
</dbReference>
<accession>A0ABM4GP89</accession>
<evidence type="ECO:0000256" key="1">
    <source>
        <dbReference type="SAM" id="SignalP"/>
    </source>
</evidence>
<keyword evidence="2" id="KW-1185">Reference proteome</keyword>
<reference evidence="3" key="2">
    <citation type="submission" date="2025-08" db="UniProtKB">
        <authorList>
            <consortium name="RefSeq"/>
        </authorList>
    </citation>
    <scope>IDENTIFICATION</scope>
    <source>
        <strain evidence="3">14028-0561.14</strain>
        <tissue evidence="3">Whole fly</tissue>
    </source>
</reference>
<name>A0ABM4GP89_DROKI</name>
<organism evidence="2 3">
    <name type="scientific">Drosophila kikkawai</name>
    <name type="common">Fruit fly</name>
    <dbReference type="NCBI Taxonomy" id="30033"/>
    <lineage>
        <taxon>Eukaryota</taxon>
        <taxon>Metazoa</taxon>
        <taxon>Ecdysozoa</taxon>
        <taxon>Arthropoda</taxon>
        <taxon>Hexapoda</taxon>
        <taxon>Insecta</taxon>
        <taxon>Pterygota</taxon>
        <taxon>Neoptera</taxon>
        <taxon>Endopterygota</taxon>
        <taxon>Diptera</taxon>
        <taxon>Brachycera</taxon>
        <taxon>Muscomorpha</taxon>
        <taxon>Ephydroidea</taxon>
        <taxon>Drosophilidae</taxon>
        <taxon>Drosophila</taxon>
        <taxon>Sophophora</taxon>
    </lineage>
</organism>
<feature type="chain" id="PRO_5045862722" evidence="1">
    <location>
        <begin position="30"/>
        <end position="149"/>
    </location>
</feature>
<evidence type="ECO:0000313" key="2">
    <source>
        <dbReference type="Proteomes" id="UP001652661"/>
    </source>
</evidence>
<dbReference type="GeneID" id="121502370"/>
<feature type="signal peptide" evidence="1">
    <location>
        <begin position="1"/>
        <end position="29"/>
    </location>
</feature>